<dbReference type="VEuPathDB" id="VectorBase:ISCW024064"/>
<gene>
    <name evidence="1" type="ORF">IscW_ISCW024064</name>
</gene>
<accession>B7P1U5</accession>
<evidence type="ECO:0000313" key="1">
    <source>
        <dbReference type="EMBL" id="EEC00567.1"/>
    </source>
</evidence>
<name>B7P1U5_IXOSC</name>
<dbReference type="EnsemblMetazoa" id="ISCW024064-RA">
    <property type="protein sequence ID" value="ISCW024064-PA"/>
    <property type="gene ID" value="ISCW024064"/>
</dbReference>
<sequence>MVLRYCPRCPYFSEQFTRVLTHIGVVHGGEDKFTVLCGINGCTNSYNQFASYKSHIYRCHRDVLFNTGSSFSSERRNDDPRDFPSTDKNHAYDDVDELASSLQSEASASSTRSPKRKQFEDFVAEAKAAIWNFFFNVTKNHKLPHSVATKIFGDLQLVFEHIIKAFADEIAAKIDVSALPPDVISLLGCSFLPDLFKGIQNLKDLIREGDQYTIFILLYFDEVEICNPLGAKRGFHKLLAVYFTLLNLHARHRSQLRSIFLVLLARYEDVQEYGLDVILRPLLNDLKELHSCGVMFISRGETHNAHVFVFCVCGDNLSMNRLGGFTCCFSQGRVCRFCMATSGKLSNLTTEDFCALRSAVAHQQHLQAITVNPKQNKRMYGVNERSPMLELPYFDVTRQLPPDLMHDILEGGFETVLRQVL</sequence>
<reference evidence="1 3" key="1">
    <citation type="submission" date="2008-03" db="EMBL/GenBank/DDBJ databases">
        <title>Annotation of Ixodes scapularis.</title>
        <authorList>
            <consortium name="Ixodes scapularis Genome Project Consortium"/>
            <person name="Caler E."/>
            <person name="Hannick L.I."/>
            <person name="Bidwell S."/>
            <person name="Joardar V."/>
            <person name="Thiagarajan M."/>
            <person name="Amedeo P."/>
            <person name="Galinsky K.J."/>
            <person name="Schobel S."/>
            <person name="Inman J."/>
            <person name="Hostetler J."/>
            <person name="Miller J."/>
            <person name="Hammond M."/>
            <person name="Megy K."/>
            <person name="Lawson D."/>
            <person name="Kodira C."/>
            <person name="Sutton G."/>
            <person name="Meyer J."/>
            <person name="Hill C.A."/>
            <person name="Birren B."/>
            <person name="Nene V."/>
            <person name="Collins F."/>
            <person name="Alarcon-Chaidez F."/>
            <person name="Wikel S."/>
            <person name="Strausberg R."/>
        </authorList>
    </citation>
    <scope>NUCLEOTIDE SEQUENCE [LARGE SCALE GENOMIC DNA]</scope>
    <source>
        <strain evidence="3">Wikel</strain>
        <strain evidence="1">Wikel colony</strain>
    </source>
</reference>
<dbReference type="HOGENOM" id="CLU_020243_2_0_1"/>
<dbReference type="VEuPathDB" id="VectorBase:ISCI024064"/>
<reference evidence="2" key="2">
    <citation type="submission" date="2020-05" db="UniProtKB">
        <authorList>
            <consortium name="EnsemblMetazoa"/>
        </authorList>
    </citation>
    <scope>IDENTIFICATION</scope>
    <source>
        <strain evidence="2">wikel</strain>
    </source>
</reference>
<evidence type="ECO:0000313" key="2">
    <source>
        <dbReference type="EnsemblMetazoa" id="ISCW024064-PA"/>
    </source>
</evidence>
<proteinExistence type="predicted"/>
<feature type="non-terminal residue" evidence="1">
    <location>
        <position position="421"/>
    </location>
</feature>
<organism>
    <name type="scientific">Ixodes scapularis</name>
    <name type="common">Black-legged tick</name>
    <name type="synonym">Deer tick</name>
    <dbReference type="NCBI Taxonomy" id="6945"/>
    <lineage>
        <taxon>Eukaryota</taxon>
        <taxon>Metazoa</taxon>
        <taxon>Ecdysozoa</taxon>
        <taxon>Arthropoda</taxon>
        <taxon>Chelicerata</taxon>
        <taxon>Arachnida</taxon>
        <taxon>Acari</taxon>
        <taxon>Parasitiformes</taxon>
        <taxon>Ixodida</taxon>
        <taxon>Ixodoidea</taxon>
        <taxon>Ixodidae</taxon>
        <taxon>Ixodinae</taxon>
        <taxon>Ixodes</taxon>
    </lineage>
</organism>
<dbReference type="EMBL" id="DS618092">
    <property type="protein sequence ID" value="EEC00567.1"/>
    <property type="molecule type" value="Genomic_DNA"/>
</dbReference>
<evidence type="ECO:0000313" key="3">
    <source>
        <dbReference type="Proteomes" id="UP000001555"/>
    </source>
</evidence>
<dbReference type="OrthoDB" id="10056610at2759"/>
<dbReference type="AlphaFoldDB" id="B7P1U5"/>
<dbReference type="Proteomes" id="UP000001555">
    <property type="component" value="Unassembled WGS sequence"/>
</dbReference>
<protein>
    <recommendedName>
        <fullName evidence="4">C2H2-type domain-containing protein</fullName>
    </recommendedName>
</protein>
<dbReference type="EMBL" id="ABJB010302030">
    <property type="status" value="NOT_ANNOTATED_CDS"/>
    <property type="molecule type" value="Genomic_DNA"/>
</dbReference>
<keyword evidence="3" id="KW-1185">Reference proteome</keyword>
<dbReference type="PaxDb" id="6945-B7P1U5"/>
<dbReference type="InParanoid" id="B7P1U5"/>
<dbReference type="VEuPathDB" id="VectorBase:ISCP_025503"/>
<evidence type="ECO:0008006" key="4">
    <source>
        <dbReference type="Google" id="ProtNLM"/>
    </source>
</evidence>